<dbReference type="InterPro" id="IPR008166">
    <property type="entry name" value="Glyco_transf_92"/>
</dbReference>
<dbReference type="EC" id="2.4.1.-" evidence="6"/>
<dbReference type="Pfam" id="PF01697">
    <property type="entry name" value="Glyco_transf_92"/>
    <property type="match status" value="1"/>
</dbReference>
<protein>
    <recommendedName>
        <fullName evidence="6">Glycosyltransferase family 92 protein</fullName>
        <ecNumber evidence="6">2.4.1.-</ecNumber>
    </recommendedName>
</protein>
<evidence type="ECO:0000313" key="8">
    <source>
        <dbReference type="Proteomes" id="UP001176961"/>
    </source>
</evidence>
<reference evidence="7" key="1">
    <citation type="submission" date="2023-07" db="EMBL/GenBank/DDBJ databases">
        <authorList>
            <consortium name="CYATHOMIX"/>
        </authorList>
    </citation>
    <scope>NUCLEOTIDE SEQUENCE</scope>
    <source>
        <strain evidence="7">N/A</strain>
    </source>
</reference>
<gene>
    <name evidence="7" type="ORF">CYNAS_LOCUS19458</name>
</gene>
<comment type="subcellular location">
    <subcellularLocation>
        <location evidence="1">Membrane</location>
        <topology evidence="1">Single-pass membrane protein</topology>
    </subcellularLocation>
</comment>
<dbReference type="Proteomes" id="UP001176961">
    <property type="component" value="Unassembled WGS sequence"/>
</dbReference>
<dbReference type="AlphaFoldDB" id="A0AA36MEJ3"/>
<keyword evidence="3 6" id="KW-0328">Glycosyltransferase</keyword>
<sequence>MIMWIHNVLLYFPGYKCVEAPLDKAVIRHYRDTNANNWTRKWLPKVQKFGKFTLTYYPSHFMAKLHKNVKERLSRIYRKI</sequence>
<dbReference type="GO" id="GO:0016020">
    <property type="term" value="C:membrane"/>
    <property type="evidence" value="ECO:0007669"/>
    <property type="project" value="UniProtKB-SubCell"/>
</dbReference>
<dbReference type="GO" id="GO:0016757">
    <property type="term" value="F:glycosyltransferase activity"/>
    <property type="evidence" value="ECO:0007669"/>
    <property type="project" value="UniProtKB-UniRule"/>
</dbReference>
<keyword evidence="4 6" id="KW-0808">Transferase</keyword>
<comment type="caution">
    <text evidence="7">The sequence shown here is derived from an EMBL/GenBank/DDBJ whole genome shotgun (WGS) entry which is preliminary data.</text>
</comment>
<accession>A0AA36MEJ3</accession>
<keyword evidence="5" id="KW-0472">Membrane</keyword>
<proteinExistence type="inferred from homology"/>
<organism evidence="7 8">
    <name type="scientific">Cylicocyclus nassatus</name>
    <name type="common">Nematode worm</name>
    <dbReference type="NCBI Taxonomy" id="53992"/>
    <lineage>
        <taxon>Eukaryota</taxon>
        <taxon>Metazoa</taxon>
        <taxon>Ecdysozoa</taxon>
        <taxon>Nematoda</taxon>
        <taxon>Chromadorea</taxon>
        <taxon>Rhabditida</taxon>
        <taxon>Rhabditina</taxon>
        <taxon>Rhabditomorpha</taxon>
        <taxon>Strongyloidea</taxon>
        <taxon>Strongylidae</taxon>
        <taxon>Cylicocyclus</taxon>
    </lineage>
</organism>
<dbReference type="EMBL" id="CATQJL010000316">
    <property type="protein sequence ID" value="CAJ0607475.1"/>
    <property type="molecule type" value="Genomic_DNA"/>
</dbReference>
<evidence type="ECO:0000256" key="6">
    <source>
        <dbReference type="RuleBase" id="RU366017"/>
    </source>
</evidence>
<evidence type="ECO:0000256" key="1">
    <source>
        <dbReference type="ARBA" id="ARBA00004167"/>
    </source>
</evidence>
<evidence type="ECO:0000256" key="2">
    <source>
        <dbReference type="ARBA" id="ARBA00007647"/>
    </source>
</evidence>
<evidence type="ECO:0000256" key="3">
    <source>
        <dbReference type="ARBA" id="ARBA00022676"/>
    </source>
</evidence>
<evidence type="ECO:0000313" key="7">
    <source>
        <dbReference type="EMBL" id="CAJ0607475.1"/>
    </source>
</evidence>
<comment type="similarity">
    <text evidence="2 6">Belongs to the glycosyltransferase 92 family.</text>
</comment>
<keyword evidence="8" id="KW-1185">Reference proteome</keyword>
<evidence type="ECO:0000256" key="4">
    <source>
        <dbReference type="ARBA" id="ARBA00022679"/>
    </source>
</evidence>
<name>A0AA36MEJ3_CYLNA</name>
<evidence type="ECO:0000256" key="5">
    <source>
        <dbReference type="ARBA" id="ARBA00023136"/>
    </source>
</evidence>